<dbReference type="GO" id="GO:0005506">
    <property type="term" value="F:iron ion binding"/>
    <property type="evidence" value="ECO:0007669"/>
    <property type="project" value="InterPro"/>
</dbReference>
<organism evidence="17 18">
    <name type="scientific">Apostasia shenzhenica</name>
    <dbReference type="NCBI Taxonomy" id="1088818"/>
    <lineage>
        <taxon>Eukaryota</taxon>
        <taxon>Viridiplantae</taxon>
        <taxon>Streptophyta</taxon>
        <taxon>Embryophyta</taxon>
        <taxon>Tracheophyta</taxon>
        <taxon>Spermatophyta</taxon>
        <taxon>Magnoliopsida</taxon>
        <taxon>Liliopsida</taxon>
        <taxon>Asparagales</taxon>
        <taxon>Orchidaceae</taxon>
        <taxon>Apostasioideae</taxon>
        <taxon>Apostasia</taxon>
    </lineage>
</organism>
<comment type="pathway">
    <text evidence="13">Plant hormone biosynthesis; gibberellin biosynthesis.</text>
</comment>
<keyword evidence="9 15" id="KW-0560">Oxidoreductase</keyword>
<dbReference type="FunFam" id="1.10.630.10:FF:000052">
    <property type="entry name" value="Ent-kaurenoic acid oxidase"/>
    <property type="match status" value="1"/>
</dbReference>
<dbReference type="PANTHER" id="PTHR24286:SF356">
    <property type="entry name" value="ENT-KAURENOIC ACID OXIDASE 2"/>
    <property type="match status" value="1"/>
</dbReference>
<evidence type="ECO:0000313" key="17">
    <source>
        <dbReference type="EMBL" id="PKA50096.1"/>
    </source>
</evidence>
<evidence type="ECO:0000256" key="15">
    <source>
        <dbReference type="RuleBase" id="RU000461"/>
    </source>
</evidence>
<dbReference type="GO" id="GO:0005783">
    <property type="term" value="C:endoplasmic reticulum"/>
    <property type="evidence" value="ECO:0007669"/>
    <property type="project" value="TreeGrafter"/>
</dbReference>
<keyword evidence="10 14" id="KW-0408">Iron</keyword>
<evidence type="ECO:0000256" key="11">
    <source>
        <dbReference type="ARBA" id="ARBA00023033"/>
    </source>
</evidence>
<name>A0A2I0A3H5_9ASPA</name>
<dbReference type="GO" id="GO:0051777">
    <property type="term" value="F:ent-kaurenoic acid monooxygenase activity"/>
    <property type="evidence" value="ECO:0007669"/>
    <property type="project" value="TreeGrafter"/>
</dbReference>
<dbReference type="AlphaFoldDB" id="A0A2I0A3H5"/>
<evidence type="ECO:0000256" key="3">
    <source>
        <dbReference type="ARBA" id="ARBA00004972"/>
    </source>
</evidence>
<dbReference type="InterPro" id="IPR002403">
    <property type="entry name" value="Cyt_P450_E_grp-IV"/>
</dbReference>
<dbReference type="EC" id="1.14.13.79" evidence="17"/>
<comment type="similarity">
    <text evidence="4 15">Belongs to the cytochrome P450 family.</text>
</comment>
<evidence type="ECO:0000256" key="10">
    <source>
        <dbReference type="ARBA" id="ARBA00023004"/>
    </source>
</evidence>
<dbReference type="GO" id="GO:0016020">
    <property type="term" value="C:membrane"/>
    <property type="evidence" value="ECO:0007669"/>
    <property type="project" value="UniProtKB-SubCell"/>
</dbReference>
<dbReference type="GO" id="GO:0016132">
    <property type="term" value="P:brassinosteroid biosynthetic process"/>
    <property type="evidence" value="ECO:0007669"/>
    <property type="project" value="TreeGrafter"/>
</dbReference>
<feature type="binding site" description="axial binding residue" evidence="14">
    <location>
        <position position="440"/>
    </location>
    <ligand>
        <name>heme</name>
        <dbReference type="ChEBI" id="CHEBI:30413"/>
    </ligand>
    <ligandPart>
        <name>Fe</name>
        <dbReference type="ChEBI" id="CHEBI:18248"/>
    </ligandPart>
</feature>
<dbReference type="GO" id="GO:0010268">
    <property type="term" value="P:brassinosteroid homeostasis"/>
    <property type="evidence" value="ECO:0007669"/>
    <property type="project" value="TreeGrafter"/>
</dbReference>
<dbReference type="PROSITE" id="PS00086">
    <property type="entry name" value="CYTOCHROME_P450"/>
    <property type="match status" value="1"/>
</dbReference>
<feature type="transmembrane region" description="Helical" evidence="16">
    <location>
        <begin position="6"/>
        <end position="26"/>
    </location>
</feature>
<dbReference type="STRING" id="1088818.A0A2I0A3H5"/>
<comment type="cofactor">
    <cofactor evidence="1 14">
        <name>heme</name>
        <dbReference type="ChEBI" id="CHEBI:30413"/>
    </cofactor>
</comment>
<dbReference type="PRINTS" id="PR00385">
    <property type="entry name" value="P450"/>
</dbReference>
<dbReference type="Gene3D" id="1.10.630.10">
    <property type="entry name" value="Cytochrome P450"/>
    <property type="match status" value="1"/>
</dbReference>
<keyword evidence="6 16" id="KW-0812">Transmembrane</keyword>
<dbReference type="InterPro" id="IPR001128">
    <property type="entry name" value="Cyt_P450"/>
</dbReference>
<dbReference type="Pfam" id="PF00067">
    <property type="entry name" value="p450"/>
    <property type="match status" value="1"/>
</dbReference>
<evidence type="ECO:0000256" key="2">
    <source>
        <dbReference type="ARBA" id="ARBA00004167"/>
    </source>
</evidence>
<keyword evidence="18" id="KW-1185">Reference proteome</keyword>
<dbReference type="GO" id="GO:0009686">
    <property type="term" value="P:gibberellin biosynthetic process"/>
    <property type="evidence" value="ECO:0007669"/>
    <property type="project" value="UniProtKB-ARBA"/>
</dbReference>
<evidence type="ECO:0000256" key="7">
    <source>
        <dbReference type="ARBA" id="ARBA00022723"/>
    </source>
</evidence>
<proteinExistence type="inferred from homology"/>
<evidence type="ECO:0000256" key="8">
    <source>
        <dbReference type="ARBA" id="ARBA00022989"/>
    </source>
</evidence>
<evidence type="ECO:0000256" key="13">
    <source>
        <dbReference type="ARBA" id="ARBA00037909"/>
    </source>
</evidence>
<evidence type="ECO:0000256" key="4">
    <source>
        <dbReference type="ARBA" id="ARBA00010617"/>
    </source>
</evidence>
<keyword evidence="12 16" id="KW-0472">Membrane</keyword>
<dbReference type="GO" id="GO:0020037">
    <property type="term" value="F:heme binding"/>
    <property type="evidence" value="ECO:0007669"/>
    <property type="project" value="InterPro"/>
</dbReference>
<gene>
    <name evidence="17" type="primary">KAO1</name>
    <name evidence="17" type="ORF">AXF42_Ash019614</name>
</gene>
<dbReference type="EMBL" id="KZ452031">
    <property type="protein sequence ID" value="PKA50096.1"/>
    <property type="molecule type" value="Genomic_DNA"/>
</dbReference>
<accession>A0A2I0A3H5</accession>
<keyword evidence="8 16" id="KW-1133">Transmembrane helix</keyword>
<keyword evidence="5 14" id="KW-0349">Heme</keyword>
<evidence type="ECO:0000256" key="5">
    <source>
        <dbReference type="ARBA" id="ARBA00022617"/>
    </source>
</evidence>
<dbReference type="PRINTS" id="PR00465">
    <property type="entry name" value="EP450IV"/>
</dbReference>
<evidence type="ECO:0000256" key="14">
    <source>
        <dbReference type="PIRSR" id="PIRSR602403-1"/>
    </source>
</evidence>
<evidence type="ECO:0000256" key="1">
    <source>
        <dbReference type="ARBA" id="ARBA00001971"/>
    </source>
</evidence>
<comment type="pathway">
    <text evidence="3">Hormone biosynthesis.</text>
</comment>
<dbReference type="OrthoDB" id="1470350at2759"/>
<sequence>MGEWDWLGLAAAAAAAFVVTVGLCGILRRAHEWAQVRDLGDERRRLLPPGSLGWPLIGNMWAFLRAFKSSDPDSFVASFIRRFGRIGIYRSFMFGSPTVMVTIPETCKQVLMDDEHFVPGWPKATLELIGKKSFIGITPEEHRRLRKLTAAPINGYDALSTYLTFIEKTVISSLDKWAEMGEIEFLTEIRRLTFRIIMHIFLSLEDDNVMESLERVYSALNYGIRAMAINIPGFAYCRALKARKILVAVLQSILDKRRAMRAKEHSQKAKDMMDALIEVEDENGKRLDDEEIIDTLIMYLNAGHESSGHITMWATTFLQENHKCFVKAKAEQEEIRRNIPPTQNGLTLKEFREMKYLSKVIDETLRIVNISFLAFRQATSDVIVNGYLIPKGWKVQAWYRNVHMDPEVYYNPKTFNPDRWDGLVPKAGTFLPFGGGSRLCPGNDLAKLEISVFLHYFLLGFKLERVNPQCKVRYLPHPRPTDNCLAKVIKLSIS</sequence>
<dbReference type="Proteomes" id="UP000236161">
    <property type="component" value="Unassembled WGS sequence"/>
</dbReference>
<dbReference type="PANTHER" id="PTHR24286">
    <property type="entry name" value="CYTOCHROME P450 26"/>
    <property type="match status" value="1"/>
</dbReference>
<keyword evidence="11 15" id="KW-0503">Monooxygenase</keyword>
<keyword evidence="7 14" id="KW-0479">Metal-binding</keyword>
<dbReference type="InterPro" id="IPR036396">
    <property type="entry name" value="Cyt_P450_sf"/>
</dbReference>
<dbReference type="CDD" id="cd11043">
    <property type="entry name" value="CYP90-like"/>
    <property type="match status" value="1"/>
</dbReference>
<evidence type="ECO:0000256" key="12">
    <source>
        <dbReference type="ARBA" id="ARBA00023136"/>
    </source>
</evidence>
<protein>
    <submittedName>
        <fullName evidence="17">Ent-kaurenoic acid oxidase 1</fullName>
        <ecNumber evidence="17">1.14.13.79</ecNumber>
    </submittedName>
</protein>
<dbReference type="SUPFAM" id="SSF48264">
    <property type="entry name" value="Cytochrome P450"/>
    <property type="match status" value="1"/>
</dbReference>
<evidence type="ECO:0000256" key="16">
    <source>
        <dbReference type="SAM" id="Phobius"/>
    </source>
</evidence>
<reference evidence="17 18" key="1">
    <citation type="journal article" date="2017" name="Nature">
        <title>The Apostasia genome and the evolution of orchids.</title>
        <authorList>
            <person name="Zhang G.Q."/>
            <person name="Liu K.W."/>
            <person name="Li Z."/>
            <person name="Lohaus R."/>
            <person name="Hsiao Y.Y."/>
            <person name="Niu S.C."/>
            <person name="Wang J.Y."/>
            <person name="Lin Y.C."/>
            <person name="Xu Q."/>
            <person name="Chen L.J."/>
            <person name="Yoshida K."/>
            <person name="Fujiwara S."/>
            <person name="Wang Z.W."/>
            <person name="Zhang Y.Q."/>
            <person name="Mitsuda N."/>
            <person name="Wang M."/>
            <person name="Liu G.H."/>
            <person name="Pecoraro L."/>
            <person name="Huang H.X."/>
            <person name="Xiao X.J."/>
            <person name="Lin M."/>
            <person name="Wu X.Y."/>
            <person name="Wu W.L."/>
            <person name="Chen Y.Y."/>
            <person name="Chang S.B."/>
            <person name="Sakamoto S."/>
            <person name="Ohme-Takagi M."/>
            <person name="Yagi M."/>
            <person name="Zeng S.J."/>
            <person name="Shen C.Y."/>
            <person name="Yeh C.M."/>
            <person name="Luo Y.B."/>
            <person name="Tsai W.C."/>
            <person name="Van de Peer Y."/>
            <person name="Liu Z.J."/>
        </authorList>
    </citation>
    <scope>NUCLEOTIDE SEQUENCE [LARGE SCALE GENOMIC DNA]</scope>
    <source>
        <strain evidence="18">cv. Shenzhen</strain>
        <tissue evidence="17">Stem</tissue>
    </source>
</reference>
<dbReference type="GO" id="GO:0016125">
    <property type="term" value="P:sterol metabolic process"/>
    <property type="evidence" value="ECO:0007669"/>
    <property type="project" value="TreeGrafter"/>
</dbReference>
<comment type="subcellular location">
    <subcellularLocation>
        <location evidence="2">Membrane</location>
        <topology evidence="2">Single-pass membrane protein</topology>
    </subcellularLocation>
</comment>
<dbReference type="InterPro" id="IPR017972">
    <property type="entry name" value="Cyt_P450_CS"/>
</dbReference>
<evidence type="ECO:0000313" key="18">
    <source>
        <dbReference type="Proteomes" id="UP000236161"/>
    </source>
</evidence>
<evidence type="ECO:0000256" key="6">
    <source>
        <dbReference type="ARBA" id="ARBA00022692"/>
    </source>
</evidence>
<evidence type="ECO:0000256" key="9">
    <source>
        <dbReference type="ARBA" id="ARBA00023002"/>
    </source>
</evidence>